<gene>
    <name evidence="2" type="ORF">HJG63_008832</name>
</gene>
<organism evidence="2 3">
    <name type="scientific">Rousettus aegyptiacus</name>
    <name type="common">Egyptian fruit bat</name>
    <name type="synonym">Pteropus aegyptiacus</name>
    <dbReference type="NCBI Taxonomy" id="9407"/>
    <lineage>
        <taxon>Eukaryota</taxon>
        <taxon>Metazoa</taxon>
        <taxon>Chordata</taxon>
        <taxon>Craniata</taxon>
        <taxon>Vertebrata</taxon>
        <taxon>Euteleostomi</taxon>
        <taxon>Mammalia</taxon>
        <taxon>Eutheria</taxon>
        <taxon>Laurasiatheria</taxon>
        <taxon>Chiroptera</taxon>
        <taxon>Yinpterochiroptera</taxon>
        <taxon>Pteropodoidea</taxon>
        <taxon>Pteropodidae</taxon>
        <taxon>Rousettinae</taxon>
        <taxon>Rousettus</taxon>
    </lineage>
</organism>
<dbReference type="Proteomes" id="UP000593571">
    <property type="component" value="Unassembled WGS sequence"/>
</dbReference>
<reference evidence="2 3" key="1">
    <citation type="journal article" date="2020" name="Nature">
        <title>Six reference-quality genomes reveal evolution of bat adaptations.</title>
        <authorList>
            <person name="Jebb D."/>
            <person name="Huang Z."/>
            <person name="Pippel M."/>
            <person name="Hughes G.M."/>
            <person name="Lavrichenko K."/>
            <person name="Devanna P."/>
            <person name="Winkler S."/>
            <person name="Jermiin L.S."/>
            <person name="Skirmuntt E.C."/>
            <person name="Katzourakis A."/>
            <person name="Burkitt-Gray L."/>
            <person name="Ray D.A."/>
            <person name="Sullivan K.A.M."/>
            <person name="Roscito J.G."/>
            <person name="Kirilenko B.M."/>
            <person name="Davalos L.M."/>
            <person name="Corthals A.P."/>
            <person name="Power M.L."/>
            <person name="Jones G."/>
            <person name="Ransome R.D."/>
            <person name="Dechmann D.K.N."/>
            <person name="Locatelli A.G."/>
            <person name="Puechmaille S.J."/>
            <person name="Fedrigo O."/>
            <person name="Jarvis E.D."/>
            <person name="Hiller M."/>
            <person name="Vernes S.C."/>
            <person name="Myers E.W."/>
            <person name="Teeling E.C."/>
        </authorList>
    </citation>
    <scope>NUCLEOTIDE SEQUENCE [LARGE SCALE GENOMIC DNA]</scope>
    <source>
        <strain evidence="2">MRouAeg1</strain>
        <tissue evidence="2">Muscle</tissue>
    </source>
</reference>
<accession>A0A7J8D6T3</accession>
<dbReference type="EMBL" id="JACASE010000013">
    <property type="protein sequence ID" value="KAF6418813.1"/>
    <property type="molecule type" value="Genomic_DNA"/>
</dbReference>
<evidence type="ECO:0000313" key="3">
    <source>
        <dbReference type="Proteomes" id="UP000593571"/>
    </source>
</evidence>
<comment type="caution">
    <text evidence="2">The sequence shown here is derived from an EMBL/GenBank/DDBJ whole genome shotgun (WGS) entry which is preliminary data.</text>
</comment>
<sequence length="132" mass="13803">MLSQEVCLGPGSCFHSSASAFGGGAVWELSPHPPVSWSTCRCPSALSRRLPAPRTSMPALGKEDAGAAGPRLLGSHTPLPAMGEDGDIFVHLLSTDCMPHSVLAESSSLILSYCARRQDRDKLGIAAAEENS</sequence>
<proteinExistence type="predicted"/>
<name>A0A7J8D6T3_ROUAE</name>
<evidence type="ECO:0000313" key="2">
    <source>
        <dbReference type="EMBL" id="KAF6418813.1"/>
    </source>
</evidence>
<evidence type="ECO:0000256" key="1">
    <source>
        <dbReference type="SAM" id="MobiDB-lite"/>
    </source>
</evidence>
<protein>
    <submittedName>
        <fullName evidence="2">Uncharacterized protein</fullName>
    </submittedName>
</protein>
<feature type="region of interest" description="Disordered" evidence="1">
    <location>
        <begin position="53"/>
        <end position="78"/>
    </location>
</feature>
<dbReference type="AlphaFoldDB" id="A0A7J8D6T3"/>
<keyword evidence="3" id="KW-1185">Reference proteome</keyword>